<dbReference type="PROSITE" id="PS51257">
    <property type="entry name" value="PROKAR_LIPOPROTEIN"/>
    <property type="match status" value="1"/>
</dbReference>
<dbReference type="EMBL" id="SWDX01000014">
    <property type="protein sequence ID" value="TKC55969.1"/>
    <property type="molecule type" value="Genomic_DNA"/>
</dbReference>
<sequence length="510" mass="57985">MKKIFKLIPVLLIVILTSCSKNLDINIDPKLPVTTAPNLRLPAILGNMAYHLYSHARFSSYHSFYITSRNNTNKIEALWNYNDVTRLGAWRWHYFDVGSNCLGMIERTEMDGTYNYRGVGKIMLAFSYLTATDSFGDMPYKEAYKGIYYPKYDTQEVVYAEIVKLLNDGIADLNKTSSLDPTMNGTADLIYQGDLNKWKAFAEAVRARLLLHTANFDNGYDAVLSAVNTSLNGFSDAIFKYPIAPTKDWEKNMWGPSIPNPQWNFSDITNILNSSVSTDLFMNYMTVGDAGLIYDPRLYKLTTPGVRNTYYGAKLSEGLIVPNWPITTPPKPPVMDDFANLYNGFWTADNSPSPYILKEELYFIRAEASFYKGDKGAAFDAYKQGIKLNMQRLGIAEGEITAYLGSSKIKQDAAALVISDIMVQKYIALYLQAETWVDMRRYGYSATAYPGIYYPAKVLSEWGGRWIQRLPYDNQTEYIYNPREMARLGATARNWVFAPVWWADKSTLKN</sequence>
<dbReference type="InterPro" id="IPR011990">
    <property type="entry name" value="TPR-like_helical_dom_sf"/>
</dbReference>
<dbReference type="AlphaFoldDB" id="A0A4U1FZH0"/>
<protein>
    <submittedName>
        <fullName evidence="2">SusD/RagB family nutrient-binding outer membrane lipoprotein</fullName>
    </submittedName>
</protein>
<reference evidence="2 3" key="1">
    <citation type="submission" date="2019-04" db="EMBL/GenBank/DDBJ databases">
        <title>Pedobacter sp. RP-1-16 sp. nov., isolated from Arctic soil.</title>
        <authorList>
            <person name="Dahal R.H."/>
            <person name="Kim D.-U."/>
        </authorList>
    </citation>
    <scope>NUCLEOTIDE SEQUENCE [LARGE SCALE GENOMIC DNA]</scope>
    <source>
        <strain evidence="2 3">RP-1-16</strain>
    </source>
</reference>
<comment type="caution">
    <text evidence="2">The sequence shown here is derived from an EMBL/GenBank/DDBJ whole genome shotgun (WGS) entry which is preliminary data.</text>
</comment>
<feature type="signal peptide" evidence="1">
    <location>
        <begin position="1"/>
        <end position="23"/>
    </location>
</feature>
<name>A0A4U1FZH0_9SPHI</name>
<proteinExistence type="predicted"/>
<dbReference type="Proteomes" id="UP000309594">
    <property type="component" value="Unassembled WGS sequence"/>
</dbReference>
<evidence type="ECO:0000256" key="1">
    <source>
        <dbReference type="SAM" id="SignalP"/>
    </source>
</evidence>
<dbReference type="Gene3D" id="1.25.40.390">
    <property type="match status" value="1"/>
</dbReference>
<gene>
    <name evidence="2" type="ORF">FBD94_23900</name>
</gene>
<organism evidence="2 3">
    <name type="scientific">Pedobacter hiemivivus</name>
    <dbReference type="NCBI Taxonomy" id="2530454"/>
    <lineage>
        <taxon>Bacteria</taxon>
        <taxon>Pseudomonadati</taxon>
        <taxon>Bacteroidota</taxon>
        <taxon>Sphingobacteriia</taxon>
        <taxon>Sphingobacteriales</taxon>
        <taxon>Sphingobacteriaceae</taxon>
        <taxon>Pedobacter</taxon>
    </lineage>
</organism>
<keyword evidence="1" id="KW-0732">Signal</keyword>
<evidence type="ECO:0000313" key="2">
    <source>
        <dbReference type="EMBL" id="TKC55969.1"/>
    </source>
</evidence>
<dbReference type="RefSeq" id="WP_136882084.1">
    <property type="nucleotide sequence ID" value="NZ_SWDX01000014.1"/>
</dbReference>
<dbReference type="InterPro" id="IPR041662">
    <property type="entry name" value="SusD-like_2"/>
</dbReference>
<evidence type="ECO:0000313" key="3">
    <source>
        <dbReference type="Proteomes" id="UP000309594"/>
    </source>
</evidence>
<dbReference type="SUPFAM" id="SSF48452">
    <property type="entry name" value="TPR-like"/>
    <property type="match status" value="1"/>
</dbReference>
<feature type="chain" id="PRO_5020574407" evidence="1">
    <location>
        <begin position="24"/>
        <end position="510"/>
    </location>
</feature>
<accession>A0A4U1FZH0</accession>
<dbReference type="Pfam" id="PF12771">
    <property type="entry name" value="SusD-like_2"/>
    <property type="match status" value="1"/>
</dbReference>
<keyword evidence="2" id="KW-0449">Lipoprotein</keyword>